<feature type="domain" description="C2H2-type" evidence="11">
    <location>
        <begin position="524"/>
        <end position="552"/>
    </location>
</feature>
<keyword evidence="7" id="KW-0804">Transcription</keyword>
<dbReference type="GO" id="GO:0000978">
    <property type="term" value="F:RNA polymerase II cis-regulatory region sequence-specific DNA binding"/>
    <property type="evidence" value="ECO:0007669"/>
    <property type="project" value="TreeGrafter"/>
</dbReference>
<dbReference type="Proteomes" id="UP001374579">
    <property type="component" value="Unassembled WGS sequence"/>
</dbReference>
<keyword evidence="13" id="KW-1185">Reference proteome</keyword>
<evidence type="ECO:0000256" key="7">
    <source>
        <dbReference type="ARBA" id="ARBA00023163"/>
    </source>
</evidence>
<dbReference type="PROSITE" id="PS00028">
    <property type="entry name" value="ZINC_FINGER_C2H2_1"/>
    <property type="match status" value="8"/>
</dbReference>
<comment type="subcellular location">
    <subcellularLocation>
        <location evidence="1">Nucleus</location>
    </subcellularLocation>
</comment>
<evidence type="ECO:0000256" key="8">
    <source>
        <dbReference type="ARBA" id="ARBA00023242"/>
    </source>
</evidence>
<dbReference type="SMART" id="SM00355">
    <property type="entry name" value="ZnF_C2H2"/>
    <property type="match status" value="9"/>
</dbReference>
<dbReference type="SUPFAM" id="SSF57667">
    <property type="entry name" value="beta-beta-alpha zinc fingers"/>
    <property type="match status" value="4"/>
</dbReference>
<accession>A0AAN9AJ52</accession>
<evidence type="ECO:0000313" key="13">
    <source>
        <dbReference type="Proteomes" id="UP001374579"/>
    </source>
</evidence>
<dbReference type="FunFam" id="3.30.160.60:FF:000303">
    <property type="entry name" value="Zinc finger protein 41"/>
    <property type="match status" value="1"/>
</dbReference>
<gene>
    <name evidence="12" type="ORF">V1264_021873</name>
</gene>
<dbReference type="GO" id="GO:0008270">
    <property type="term" value="F:zinc ion binding"/>
    <property type="evidence" value="ECO:0007669"/>
    <property type="project" value="UniProtKB-KW"/>
</dbReference>
<dbReference type="InterPro" id="IPR036236">
    <property type="entry name" value="Znf_C2H2_sf"/>
</dbReference>
<keyword evidence="2" id="KW-0479">Metal-binding</keyword>
<feature type="domain" description="C2H2-type" evidence="11">
    <location>
        <begin position="381"/>
        <end position="408"/>
    </location>
</feature>
<evidence type="ECO:0000313" key="12">
    <source>
        <dbReference type="EMBL" id="KAK7087877.1"/>
    </source>
</evidence>
<keyword evidence="5" id="KW-0862">Zinc</keyword>
<evidence type="ECO:0000256" key="2">
    <source>
        <dbReference type="ARBA" id="ARBA00022723"/>
    </source>
</evidence>
<organism evidence="12 13">
    <name type="scientific">Littorina saxatilis</name>
    <dbReference type="NCBI Taxonomy" id="31220"/>
    <lineage>
        <taxon>Eukaryota</taxon>
        <taxon>Metazoa</taxon>
        <taxon>Spiralia</taxon>
        <taxon>Lophotrochozoa</taxon>
        <taxon>Mollusca</taxon>
        <taxon>Gastropoda</taxon>
        <taxon>Caenogastropoda</taxon>
        <taxon>Littorinimorpha</taxon>
        <taxon>Littorinoidea</taxon>
        <taxon>Littorinidae</taxon>
        <taxon>Littorina</taxon>
    </lineage>
</organism>
<dbReference type="PANTHER" id="PTHR24399:SF70">
    <property type="entry name" value="C2H2-TYPE DOMAIN-CONTAINING PROTEIN"/>
    <property type="match status" value="1"/>
</dbReference>
<evidence type="ECO:0000256" key="9">
    <source>
        <dbReference type="PROSITE-ProRule" id="PRU00042"/>
    </source>
</evidence>
<evidence type="ECO:0000256" key="5">
    <source>
        <dbReference type="ARBA" id="ARBA00022833"/>
    </source>
</evidence>
<dbReference type="AlphaFoldDB" id="A0AAN9AJ52"/>
<keyword evidence="6" id="KW-0805">Transcription regulation</keyword>
<feature type="compositionally biased region" description="Polar residues" evidence="10">
    <location>
        <begin position="189"/>
        <end position="198"/>
    </location>
</feature>
<evidence type="ECO:0000256" key="1">
    <source>
        <dbReference type="ARBA" id="ARBA00004123"/>
    </source>
</evidence>
<dbReference type="FunFam" id="3.30.160.60:FF:000100">
    <property type="entry name" value="Zinc finger 45-like"/>
    <property type="match status" value="1"/>
</dbReference>
<dbReference type="SUPFAM" id="SSF48695">
    <property type="entry name" value="Multiheme cytochromes"/>
    <property type="match status" value="1"/>
</dbReference>
<dbReference type="Pfam" id="PF00096">
    <property type="entry name" value="zf-C2H2"/>
    <property type="match status" value="3"/>
</dbReference>
<evidence type="ECO:0000256" key="3">
    <source>
        <dbReference type="ARBA" id="ARBA00022737"/>
    </source>
</evidence>
<dbReference type="InterPro" id="IPR036280">
    <property type="entry name" value="Multihaem_cyt_sf"/>
</dbReference>
<proteinExistence type="predicted"/>
<dbReference type="GO" id="GO:0005654">
    <property type="term" value="C:nucleoplasm"/>
    <property type="evidence" value="ECO:0007669"/>
    <property type="project" value="TreeGrafter"/>
</dbReference>
<feature type="region of interest" description="Disordered" evidence="10">
    <location>
        <begin position="186"/>
        <end position="266"/>
    </location>
</feature>
<dbReference type="EMBL" id="JBAMIC010004070">
    <property type="protein sequence ID" value="KAK7087877.1"/>
    <property type="molecule type" value="Genomic_DNA"/>
</dbReference>
<dbReference type="FunFam" id="3.30.160.60:FF:000425">
    <property type="entry name" value="PLAG1 like zinc finger 1"/>
    <property type="match status" value="1"/>
</dbReference>
<evidence type="ECO:0000256" key="4">
    <source>
        <dbReference type="ARBA" id="ARBA00022771"/>
    </source>
</evidence>
<keyword evidence="4 9" id="KW-0863">Zinc-finger</keyword>
<comment type="caution">
    <text evidence="12">The sequence shown here is derived from an EMBL/GenBank/DDBJ whole genome shotgun (WGS) entry which is preliminary data.</text>
</comment>
<feature type="domain" description="C2H2-type" evidence="11">
    <location>
        <begin position="496"/>
        <end position="523"/>
    </location>
</feature>
<name>A0AAN9AJ52_9CAEN</name>
<evidence type="ECO:0000259" key="11">
    <source>
        <dbReference type="PROSITE" id="PS50157"/>
    </source>
</evidence>
<dbReference type="InterPro" id="IPR013087">
    <property type="entry name" value="Znf_C2H2_type"/>
</dbReference>
<feature type="compositionally biased region" description="Basic residues" evidence="10">
    <location>
        <begin position="244"/>
        <end position="255"/>
    </location>
</feature>
<feature type="domain" description="C2H2-type" evidence="11">
    <location>
        <begin position="352"/>
        <end position="380"/>
    </location>
</feature>
<feature type="domain" description="C2H2-type" evidence="11">
    <location>
        <begin position="296"/>
        <end position="319"/>
    </location>
</feature>
<keyword evidence="8" id="KW-0539">Nucleus</keyword>
<dbReference type="GO" id="GO:0001227">
    <property type="term" value="F:DNA-binding transcription repressor activity, RNA polymerase II-specific"/>
    <property type="evidence" value="ECO:0007669"/>
    <property type="project" value="TreeGrafter"/>
</dbReference>
<protein>
    <recommendedName>
        <fullName evidence="11">C2H2-type domain-containing protein</fullName>
    </recommendedName>
</protein>
<dbReference type="PROSITE" id="PS50157">
    <property type="entry name" value="ZINC_FINGER_C2H2_2"/>
    <property type="match status" value="8"/>
</dbReference>
<dbReference type="Gene3D" id="3.30.160.60">
    <property type="entry name" value="Classic Zinc Finger"/>
    <property type="match status" value="7"/>
</dbReference>
<reference evidence="12 13" key="1">
    <citation type="submission" date="2024-02" db="EMBL/GenBank/DDBJ databases">
        <title>Chromosome-scale genome assembly of the rough periwinkle Littorina saxatilis.</title>
        <authorList>
            <person name="De Jode A."/>
            <person name="Faria R."/>
            <person name="Formenti G."/>
            <person name="Sims Y."/>
            <person name="Smith T.P."/>
            <person name="Tracey A."/>
            <person name="Wood J.M.D."/>
            <person name="Zagrodzka Z.B."/>
            <person name="Johannesson K."/>
            <person name="Butlin R.K."/>
            <person name="Leder E.H."/>
        </authorList>
    </citation>
    <scope>NUCLEOTIDE SEQUENCE [LARGE SCALE GENOMIC DNA]</scope>
    <source>
        <strain evidence="12">Snail1</strain>
        <tissue evidence="12">Muscle</tissue>
    </source>
</reference>
<evidence type="ECO:0000256" key="10">
    <source>
        <dbReference type="SAM" id="MobiDB-lite"/>
    </source>
</evidence>
<keyword evidence="3" id="KW-0677">Repeat</keyword>
<feature type="domain" description="C2H2-type" evidence="11">
    <location>
        <begin position="410"/>
        <end position="437"/>
    </location>
</feature>
<feature type="domain" description="C2H2-type" evidence="11">
    <location>
        <begin position="468"/>
        <end position="495"/>
    </location>
</feature>
<sequence length="600" mass="67579">MEPVKQHIVLEDRHILDKWLGIGSEEGLTADHDIAQFLISLYSSNSSRKDDTQPSKCRCHQCHTPLTLYCTTCHLLFPDAPHSLQTLPPLQALPPASLPPTLERASSSLVYLQSLPSHNALSEFNNIDKDVDSKLSLVSLIQAHEKSAQAVRNGTALQESQGGVGGDCSSEAEDVTLVHFDVEKVEPASSETTSIHDASSQSQNSQSEPSRAGKPQESRTFNKAGSGQKKKFAAKPVVCSSRVEKKKRKRGRPRKTSSEQGGEGLENHKSLKISLTRCDTAKRGKQVKHMKETKAHVCTHCHRSYDTQELLQAHLRCNHGPFVCAKCGKSYEVYISYDWHIRTTSCRPDNSFECDLCGFVYRLERNLLRHKRKMHSDNTSLQCKKCGKLCPTMNNLRNHIKKHARDVSGNQCEYCGVTIKSKESMKSHINMHRGEKPYPCSKCDKSFRSTSLRSQHMTGHHAAIEKPFRCDQCDRGFIKAETLKFHMYSHTGEKPYKCTICPSVFARKDYLNKHMRTHTGERPYKCRSCDAKFAYPNTLKAHLLKYHGGVNKYPKQENVPIVLSEPEPAKMEQPQTQSQRFVFLQPGMLLPTVPSVPDSP</sequence>
<evidence type="ECO:0000256" key="6">
    <source>
        <dbReference type="ARBA" id="ARBA00023015"/>
    </source>
</evidence>
<dbReference type="PANTHER" id="PTHR24399">
    <property type="entry name" value="ZINC FINGER AND BTB DOMAIN-CONTAINING"/>
    <property type="match status" value="1"/>
</dbReference>
<feature type="domain" description="C2H2-type" evidence="11">
    <location>
        <begin position="438"/>
        <end position="466"/>
    </location>
</feature>